<dbReference type="Pfam" id="PF17820">
    <property type="entry name" value="PDZ_6"/>
    <property type="match status" value="1"/>
</dbReference>
<dbReference type="InterPro" id="IPR041489">
    <property type="entry name" value="PDZ_6"/>
</dbReference>
<dbReference type="PROSITE" id="PS50106">
    <property type="entry name" value="PDZ"/>
    <property type="match status" value="1"/>
</dbReference>
<keyword evidence="1" id="KW-0812">Transmembrane</keyword>
<dbReference type="InterPro" id="IPR001478">
    <property type="entry name" value="PDZ"/>
</dbReference>
<accession>A0A366E6I0</accession>
<feature type="transmembrane region" description="Helical" evidence="1">
    <location>
        <begin position="103"/>
        <end position="122"/>
    </location>
</feature>
<dbReference type="Gene3D" id="2.30.42.10">
    <property type="match status" value="1"/>
</dbReference>
<keyword evidence="1" id="KW-1133">Transmembrane helix</keyword>
<evidence type="ECO:0000313" key="4">
    <source>
        <dbReference type="Proteomes" id="UP000252254"/>
    </source>
</evidence>
<keyword evidence="1" id="KW-0472">Membrane</keyword>
<evidence type="ECO:0000256" key="1">
    <source>
        <dbReference type="SAM" id="Phobius"/>
    </source>
</evidence>
<feature type="domain" description="PDZ" evidence="2">
    <location>
        <begin position="272"/>
        <end position="360"/>
    </location>
</feature>
<dbReference type="AlphaFoldDB" id="A0A366E6I0"/>
<sequence>MEVWITEIVKGIGRFFFNPLFYWFFFIVFLASIARIKKERKMFGSKIYDVFDEIRFTWGSALLFGFILSIIAFGLGVTFSYSMVGVLALLTILLSITRSFMRLSPAYTFGLAYLLLLLAPYYEDYLPFNISMELTNLQWVIFTTAMGIFLLYEAYFISRMHNDASYPERMQGSRGKVIGQHRIKKASLIPVVTLLPLGDLTSFMDWWPIIPLGNDEFGLICFPIVIGFEHYVRGMIPYKALQGYAQSLLILGFVVMGVAITGYYLPILTLISVVIALVGRETLSFRFRMNDRQKNPYFTPQAEGMMVLGVIPGTPAQEIGLLAGEKIMKVNARPVNSEQEFYEALQANRTYCKLDVLDERGEIRFVQRAMYQGEHHELGVLFCNQYAFYGEKVKSE</sequence>
<organism evidence="3 4">
    <name type="scientific">Paraliobacillus ryukyuensis</name>
    <dbReference type="NCBI Taxonomy" id="200904"/>
    <lineage>
        <taxon>Bacteria</taxon>
        <taxon>Bacillati</taxon>
        <taxon>Bacillota</taxon>
        <taxon>Bacilli</taxon>
        <taxon>Bacillales</taxon>
        <taxon>Bacillaceae</taxon>
        <taxon>Paraliobacillus</taxon>
    </lineage>
</organism>
<proteinExistence type="predicted"/>
<dbReference type="InterPro" id="IPR036034">
    <property type="entry name" value="PDZ_sf"/>
</dbReference>
<feature type="transmembrane region" description="Helical" evidence="1">
    <location>
        <begin position="137"/>
        <end position="157"/>
    </location>
</feature>
<reference evidence="3 4" key="1">
    <citation type="submission" date="2018-06" db="EMBL/GenBank/DDBJ databases">
        <title>Genomic Encyclopedia of Type Strains, Phase IV (KMG-IV): sequencing the most valuable type-strain genomes for metagenomic binning, comparative biology and taxonomic classification.</title>
        <authorList>
            <person name="Goeker M."/>
        </authorList>
    </citation>
    <scope>NUCLEOTIDE SEQUENCE [LARGE SCALE GENOMIC DNA]</scope>
    <source>
        <strain evidence="3 4">DSM 15140</strain>
    </source>
</reference>
<feature type="transmembrane region" description="Helical" evidence="1">
    <location>
        <begin position="248"/>
        <end position="279"/>
    </location>
</feature>
<evidence type="ECO:0000313" key="3">
    <source>
        <dbReference type="EMBL" id="RBO97986.1"/>
    </source>
</evidence>
<dbReference type="EMBL" id="QNRI01000006">
    <property type="protein sequence ID" value="RBO97986.1"/>
    <property type="molecule type" value="Genomic_DNA"/>
</dbReference>
<dbReference type="STRING" id="200904.GCA_900168775_00824"/>
<name>A0A366E6I0_9BACI</name>
<gene>
    <name evidence="3" type="ORF">DES48_1065</name>
</gene>
<feature type="transmembrane region" description="Helical" evidence="1">
    <location>
        <begin position="56"/>
        <end position="73"/>
    </location>
</feature>
<protein>
    <recommendedName>
        <fullName evidence="2">PDZ domain-containing protein</fullName>
    </recommendedName>
</protein>
<evidence type="ECO:0000259" key="2">
    <source>
        <dbReference type="PROSITE" id="PS50106"/>
    </source>
</evidence>
<feature type="transmembrane region" description="Helical" evidence="1">
    <location>
        <begin position="20"/>
        <end position="36"/>
    </location>
</feature>
<dbReference type="SUPFAM" id="SSF50156">
    <property type="entry name" value="PDZ domain-like"/>
    <property type="match status" value="1"/>
</dbReference>
<feature type="transmembrane region" description="Helical" evidence="1">
    <location>
        <begin position="79"/>
        <end position="96"/>
    </location>
</feature>
<keyword evidence="4" id="KW-1185">Reference proteome</keyword>
<comment type="caution">
    <text evidence="3">The sequence shown here is derived from an EMBL/GenBank/DDBJ whole genome shotgun (WGS) entry which is preliminary data.</text>
</comment>
<dbReference type="Proteomes" id="UP000252254">
    <property type="component" value="Unassembled WGS sequence"/>
</dbReference>